<dbReference type="Gene3D" id="3.40.50.200">
    <property type="entry name" value="Peptidase S8/S53 domain"/>
    <property type="match status" value="1"/>
</dbReference>
<evidence type="ECO:0000256" key="1">
    <source>
        <dbReference type="ARBA" id="ARBA00011073"/>
    </source>
</evidence>
<dbReference type="PROSITE" id="PS00137">
    <property type="entry name" value="SUBTILASE_HIS"/>
    <property type="match status" value="1"/>
</dbReference>
<feature type="active site" description="Charge relay system" evidence="5">
    <location>
        <position position="288"/>
    </location>
</feature>
<organism evidence="8 9">
    <name type="scientific">Rufibacter sediminis</name>
    <dbReference type="NCBI Taxonomy" id="2762756"/>
    <lineage>
        <taxon>Bacteria</taxon>
        <taxon>Pseudomonadati</taxon>
        <taxon>Bacteroidota</taxon>
        <taxon>Cytophagia</taxon>
        <taxon>Cytophagales</taxon>
        <taxon>Hymenobacteraceae</taxon>
        <taxon>Rufibacter</taxon>
    </lineage>
</organism>
<feature type="active site" description="Charge relay system" evidence="5">
    <location>
        <position position="76"/>
    </location>
</feature>
<evidence type="ECO:0000259" key="7">
    <source>
        <dbReference type="Pfam" id="PF18962"/>
    </source>
</evidence>
<evidence type="ECO:0000256" key="2">
    <source>
        <dbReference type="ARBA" id="ARBA00022670"/>
    </source>
</evidence>
<evidence type="ECO:0000259" key="6">
    <source>
        <dbReference type="Pfam" id="PF00082"/>
    </source>
</evidence>
<dbReference type="PANTHER" id="PTHR43806">
    <property type="entry name" value="PEPTIDASE S8"/>
    <property type="match status" value="1"/>
</dbReference>
<dbReference type="PROSITE" id="PS00136">
    <property type="entry name" value="SUBTILASE_ASP"/>
    <property type="match status" value="1"/>
</dbReference>
<dbReference type="NCBIfam" id="TIGR04183">
    <property type="entry name" value="Por_Secre_tail"/>
    <property type="match status" value="1"/>
</dbReference>
<evidence type="ECO:0000256" key="5">
    <source>
        <dbReference type="PROSITE-ProRule" id="PRU01240"/>
    </source>
</evidence>
<keyword evidence="4 5" id="KW-0720">Serine protease</keyword>
<name>A0ABR6VND0_9BACT</name>
<dbReference type="Pfam" id="PF18962">
    <property type="entry name" value="Por_Secre_tail"/>
    <property type="match status" value="1"/>
</dbReference>
<proteinExistence type="inferred from homology"/>
<dbReference type="PANTHER" id="PTHR43806:SF11">
    <property type="entry name" value="CEREVISIN-RELATED"/>
    <property type="match status" value="1"/>
</dbReference>
<dbReference type="InterPro" id="IPR000209">
    <property type="entry name" value="Peptidase_S8/S53_dom"/>
</dbReference>
<keyword evidence="2 5" id="KW-0645">Protease</keyword>
<protein>
    <submittedName>
        <fullName evidence="8">S8 family peptidase</fullName>
    </submittedName>
</protein>
<dbReference type="RefSeq" id="WP_186632862.1">
    <property type="nucleotide sequence ID" value="NZ_JACOAF010000008.1"/>
</dbReference>
<dbReference type="SUPFAM" id="SSF52743">
    <property type="entry name" value="Subtilisin-like"/>
    <property type="match status" value="1"/>
</dbReference>
<dbReference type="InterPro" id="IPR015500">
    <property type="entry name" value="Peptidase_S8_subtilisin-rel"/>
</dbReference>
<feature type="domain" description="Secretion system C-terminal sorting" evidence="7">
    <location>
        <begin position="765"/>
        <end position="838"/>
    </location>
</feature>
<feature type="domain" description="Peptidase S8/S53" evidence="6">
    <location>
        <begin position="68"/>
        <end position="323"/>
    </location>
</feature>
<dbReference type="Proteomes" id="UP000659698">
    <property type="component" value="Unassembled WGS sequence"/>
</dbReference>
<feature type="active site" description="Charge relay system" evidence="5">
    <location>
        <position position="131"/>
    </location>
</feature>
<dbReference type="InterPro" id="IPR050131">
    <property type="entry name" value="Peptidase_S8_subtilisin-like"/>
</dbReference>
<dbReference type="PROSITE" id="PS51892">
    <property type="entry name" value="SUBTILASE"/>
    <property type="match status" value="1"/>
</dbReference>
<dbReference type="InterPro" id="IPR022398">
    <property type="entry name" value="Peptidase_S8_His-AS"/>
</dbReference>
<dbReference type="InterPro" id="IPR026444">
    <property type="entry name" value="Secre_tail"/>
</dbReference>
<reference evidence="8 9" key="1">
    <citation type="journal article" date="2019" name="Int. J. Syst. Evol. Microbiol.">
        <title>Rufibacter sediminis sp. nov., isolated from freshwater lake sediment.</title>
        <authorList>
            <person name="Qu J.H."/>
            <person name="Zhang L.J."/>
            <person name="Fu Y.H."/>
            <person name="Li H.F."/>
        </authorList>
    </citation>
    <scope>NUCLEOTIDE SEQUENCE [LARGE SCALE GENOMIC DNA]</scope>
    <source>
        <strain evidence="8 9">H-1</strain>
    </source>
</reference>
<accession>A0ABR6VND0</accession>
<evidence type="ECO:0000313" key="8">
    <source>
        <dbReference type="EMBL" id="MBC3538696.1"/>
    </source>
</evidence>
<comment type="similarity">
    <text evidence="1 5">Belongs to the peptidase S8 family.</text>
</comment>
<evidence type="ECO:0000256" key="3">
    <source>
        <dbReference type="ARBA" id="ARBA00022801"/>
    </source>
</evidence>
<dbReference type="PRINTS" id="PR00723">
    <property type="entry name" value="SUBTILISIN"/>
</dbReference>
<dbReference type="Pfam" id="PF00082">
    <property type="entry name" value="Peptidase_S8"/>
    <property type="match status" value="1"/>
</dbReference>
<evidence type="ECO:0000313" key="9">
    <source>
        <dbReference type="Proteomes" id="UP000659698"/>
    </source>
</evidence>
<sequence>MQYNKDQSFAQVKKQLLETGLVEYVEPLYQYEPLHVPNDPKADSTTGSQNYLKLIKAFQAWEVSKSDTSVVIGILDTGVRLTHEDLKNKLKYNYEDPIDGIDNDGDGFVDNFHGWDLADNDNDPTADANGHGTFVTGIAAAQADNGVGMAGVGYHAKFLPLKVFASGTGGSFKGYEAIVYAADHGCKVINLSWGAASFASAFEQDVINYAVINQDVVIVAAAGNTNNELDFYPASYQNVVSVGALDKNDVKGGSHTYSYNIDLGAMGVGVYSTANASDTNYNSGTGSSYACPMVAGAAALLRSQFPSLSALQIAERLRATADDIYSIAGNATYIEKLGKGRLNIYKALTEATPISVRLKSWDLISTSELGPGGDVSLIGTFVNYLSPVSGLTVSVTSSSEYLQIEQGTFTPGTLGTMASVSNEATPFKFKVALNTPANTPVTVRLGFSNGTYTDYQYITLVLNQNFLTTDVNNLAVSVMSTGNIGYNGLNYSQGKGVVYKGSAALLAEGGLLIGYSPTQVSDNIRNEKGSTDRDFYAVTNLQRKRNAPYADFYGSNVMEDSLTATKTKSLSIQQNVYAWANTPNRDFVVLEFILKNRTNDSISNAYAGLFADWDIISAAKNVAEWDNSSRMGIIRHKSDTSVWAGIQLLTKGAPGFYALDNTTGTGLINTTDGFSTKEKYQALSGGIQRDSAGFDGGKDVYYIISSAIKKLAPLQSDTVAFALVVGQSRAEMKKSASAALQRYNQIQGGTVTATPSLTEVKAIAVYPNPSQGKVTVALPTAMQQTAVTVQLVDSKGQVTSQGSYQRKDKIDFDFSHLSSGMYFLRFVSSTGVVTHKLMLSK</sequence>
<dbReference type="InterPro" id="IPR036852">
    <property type="entry name" value="Peptidase_S8/S53_dom_sf"/>
</dbReference>
<dbReference type="InterPro" id="IPR023827">
    <property type="entry name" value="Peptidase_S8_Asp-AS"/>
</dbReference>
<evidence type="ECO:0000256" key="4">
    <source>
        <dbReference type="ARBA" id="ARBA00022825"/>
    </source>
</evidence>
<keyword evidence="9" id="KW-1185">Reference proteome</keyword>
<comment type="caution">
    <text evidence="8">The sequence shown here is derived from an EMBL/GenBank/DDBJ whole genome shotgun (WGS) entry which is preliminary data.</text>
</comment>
<gene>
    <name evidence="8" type="ORF">H7U12_03325</name>
</gene>
<dbReference type="EMBL" id="JACOAF010000008">
    <property type="protein sequence ID" value="MBC3538696.1"/>
    <property type="molecule type" value="Genomic_DNA"/>
</dbReference>
<keyword evidence="3 5" id="KW-0378">Hydrolase</keyword>